<dbReference type="InterPro" id="IPR005358">
    <property type="entry name" value="Puta_zinc/iron-chelating_dom"/>
</dbReference>
<sequence>MKQEVIPVQSMSARKEKNADLIRPKRLRFPDEERENEWLGILLDAYYLGDKCVFEGISKRIKRGEQLACKKGCSSCCSTHSTIPTYPLEIIGIYWYTDTKIKGETRVRLAQNLISYNQLNQCPFLIDGACSIHPMRPLACRFFNVFNSPCAPGEDPFYSRRKDVLTPNEQEKQKALSKYLHFHGIRGKKAVKVALKTDILNNYVKNLREIDWKNLGIRLNLRLI</sequence>
<organism evidence="1">
    <name type="scientific">Dissulfuribacter thermophilus</name>
    <dbReference type="NCBI Taxonomy" id="1156395"/>
    <lineage>
        <taxon>Bacteria</taxon>
        <taxon>Pseudomonadati</taxon>
        <taxon>Thermodesulfobacteriota</taxon>
        <taxon>Dissulfuribacteria</taxon>
        <taxon>Dissulfuribacterales</taxon>
        <taxon>Dissulfuribacteraceae</taxon>
        <taxon>Dissulfuribacter</taxon>
    </lineage>
</organism>
<accession>A0A7V2WT19</accession>
<dbReference type="AlphaFoldDB" id="A0A7V2WT19"/>
<proteinExistence type="predicted"/>
<protein>
    <submittedName>
        <fullName evidence="1">YkgJ family cysteine cluster protein</fullName>
    </submittedName>
</protein>
<dbReference type="Pfam" id="PF03692">
    <property type="entry name" value="CxxCxxCC"/>
    <property type="match status" value="1"/>
</dbReference>
<comment type="caution">
    <text evidence="1">The sequence shown here is derived from an EMBL/GenBank/DDBJ whole genome shotgun (WGS) entry which is preliminary data.</text>
</comment>
<name>A0A7V2WT19_9BACT</name>
<reference evidence="1" key="1">
    <citation type="journal article" date="2020" name="mSystems">
        <title>Genome- and Community-Level Interaction Insights into Carbon Utilization and Element Cycling Functions of Hydrothermarchaeota in Hydrothermal Sediment.</title>
        <authorList>
            <person name="Zhou Z."/>
            <person name="Liu Y."/>
            <person name="Xu W."/>
            <person name="Pan J."/>
            <person name="Luo Z.H."/>
            <person name="Li M."/>
        </authorList>
    </citation>
    <scope>NUCLEOTIDE SEQUENCE [LARGE SCALE GENOMIC DNA]</scope>
    <source>
        <strain evidence="1">HyVt-503</strain>
    </source>
</reference>
<evidence type="ECO:0000313" key="1">
    <source>
        <dbReference type="EMBL" id="HFC46855.1"/>
    </source>
</evidence>
<dbReference type="EMBL" id="DRND01000251">
    <property type="protein sequence ID" value="HFC46855.1"/>
    <property type="molecule type" value="Genomic_DNA"/>
</dbReference>
<gene>
    <name evidence="1" type="ORF">ENJ63_03130</name>
</gene>
<dbReference type="Proteomes" id="UP000885797">
    <property type="component" value="Unassembled WGS sequence"/>
</dbReference>